<organism evidence="4 5">
    <name type="scientific">Vitis vinifera</name>
    <name type="common">Grape</name>
    <dbReference type="NCBI Taxonomy" id="29760"/>
    <lineage>
        <taxon>Eukaryota</taxon>
        <taxon>Viridiplantae</taxon>
        <taxon>Streptophyta</taxon>
        <taxon>Embryophyta</taxon>
        <taxon>Tracheophyta</taxon>
        <taxon>Spermatophyta</taxon>
        <taxon>Magnoliopsida</taxon>
        <taxon>eudicotyledons</taxon>
        <taxon>Gunneridae</taxon>
        <taxon>Pentapetalae</taxon>
        <taxon>rosids</taxon>
        <taxon>Vitales</taxon>
        <taxon>Vitaceae</taxon>
        <taxon>Viteae</taxon>
        <taxon>Vitis</taxon>
    </lineage>
</organism>
<dbReference type="GO" id="GO:0006887">
    <property type="term" value="P:exocytosis"/>
    <property type="evidence" value="ECO:0007669"/>
    <property type="project" value="UniProtKB-KW"/>
</dbReference>
<evidence type="ECO:0000313" key="5">
    <source>
        <dbReference type="Proteomes" id="UP000288805"/>
    </source>
</evidence>
<evidence type="ECO:0000256" key="1">
    <source>
        <dbReference type="ARBA" id="ARBA00008070"/>
    </source>
</evidence>
<feature type="region of interest" description="Disordered" evidence="3">
    <location>
        <begin position="567"/>
        <end position="601"/>
    </location>
</feature>
<name>A0A438DAH6_VITVI</name>
<dbReference type="SUPFAM" id="SSF50978">
    <property type="entry name" value="WD40 repeat-like"/>
    <property type="match status" value="1"/>
</dbReference>
<dbReference type="Gene3D" id="2.130.10.10">
    <property type="entry name" value="YVTN repeat-like/Quinoprotein amine dehydrogenase"/>
    <property type="match status" value="2"/>
</dbReference>
<feature type="compositionally biased region" description="Polar residues" evidence="3">
    <location>
        <begin position="567"/>
        <end position="587"/>
    </location>
</feature>
<proteinExistence type="inferred from homology"/>
<dbReference type="InterPro" id="IPR036322">
    <property type="entry name" value="WD40_repeat_dom_sf"/>
</dbReference>
<dbReference type="PANTHER" id="PTHR10241">
    <property type="entry name" value="LETHAL 2 GIANT LARVAE PROTEIN"/>
    <property type="match status" value="1"/>
</dbReference>
<comment type="similarity">
    <text evidence="1">Belongs to the WD repeat L(2)GL family.</text>
</comment>
<keyword evidence="2" id="KW-0268">Exocytosis</keyword>
<reference evidence="4 5" key="1">
    <citation type="journal article" date="2018" name="PLoS Genet.">
        <title>Population sequencing reveals clonal diversity and ancestral inbreeding in the grapevine cultivar Chardonnay.</title>
        <authorList>
            <person name="Roach M.J."/>
            <person name="Johnson D.L."/>
            <person name="Bohlmann J."/>
            <person name="van Vuuren H.J."/>
            <person name="Jones S.J."/>
            <person name="Pretorius I.S."/>
            <person name="Schmidt S.A."/>
            <person name="Borneman A.R."/>
        </authorList>
    </citation>
    <scope>NUCLEOTIDE SEQUENCE [LARGE SCALE GENOMIC DNA]</scope>
    <source>
        <strain evidence="5">cv. Chardonnay</strain>
        <tissue evidence="4">Leaf</tissue>
    </source>
</reference>
<comment type="caution">
    <text evidence="4">The sequence shown here is derived from an EMBL/GenBank/DDBJ whole genome shotgun (WGS) entry which is preliminary data.</text>
</comment>
<dbReference type="AlphaFoldDB" id="A0A438DAH6"/>
<dbReference type="InterPro" id="IPR015943">
    <property type="entry name" value="WD40/YVTN_repeat-like_dom_sf"/>
</dbReference>
<gene>
    <name evidence="4" type="ORF">CK203_081272</name>
</gene>
<dbReference type="PANTHER" id="PTHR10241:SF25">
    <property type="entry name" value="TOMOSYN, ISOFORM C"/>
    <property type="match status" value="1"/>
</dbReference>
<evidence type="ECO:0000313" key="4">
    <source>
        <dbReference type="EMBL" id="RVW32462.1"/>
    </source>
</evidence>
<protein>
    <submittedName>
        <fullName evidence="4">Uncharacterized protein</fullName>
    </submittedName>
</protein>
<dbReference type="InterPro" id="IPR001680">
    <property type="entry name" value="WD40_rpt"/>
</dbReference>
<dbReference type="Proteomes" id="UP000288805">
    <property type="component" value="Unassembled WGS sequence"/>
</dbReference>
<evidence type="ECO:0000256" key="3">
    <source>
        <dbReference type="SAM" id="MobiDB-lite"/>
    </source>
</evidence>
<evidence type="ECO:0000256" key="2">
    <source>
        <dbReference type="ARBA" id="ARBA00022483"/>
    </source>
</evidence>
<accession>A0A438DAH6</accession>
<dbReference type="SMART" id="SM00320">
    <property type="entry name" value="WD40"/>
    <property type="match status" value="4"/>
</dbReference>
<sequence length="1058" mass="115215">MSLFYDSMLHVYVHHMCFCRVLIAYENGLIILWDVSEAQIIVAKGDKNLQLNDRAVDSPSEADSNLPDDASEQHLEEKEISALCWASSDGSILAVGYIDGDILFWNLSSAASTKGQQTGSLGNNVVKLQLSSAERRLPIIVLHWSTSNKPHNDRDGLLFIYGGDAIGSEEVLTILSLEWSSGVETLRCAGRVELTLVGSFADMILLPTAGATGINQNASLFVLTNPGQLHFYDDASLSALISQQERKSSLSAVEFPAAVPTSDPYMTVAKLSFLHTGGNSSKALSEIASVMKHVSTPTLTGRAKWPLTGGVPSQLSFAEGRRVERVYVAGYQDGSVRIWDATYPVLSLICVLEGEGIKVAGSSASVSKLDFCHLTLSLAVGNACGLVRVYDLNDNSDKTSFHFVTESNQEVHVLPQQKGPQCRAAFCLLNSPIQALKYTNKGGKLAVGFECGRVAVLDMNSLSVLLSMDCISGSSSPVISIIWKAITNNHTLVKSPKHSESEISNDPPKELMFILTKDSKVVVIDGSTGNMINSGPMHLKKESTAISMYVIGKCNFNLGKDNVPVSGSSNEKLLQSSNEAPTKNEPVQDTVPVGINSPGSSSETMYSGARLLDSHVLLCCENALRLFPTKSVIQVDNKPICKVELAKPCCWTTIFKKDEKVYGLMLLYQTGAIEIRSLPDLEVVSESSLMSILRWAFKANMDKTISSSHDGQIALANGCELAFISLLAGENGFRIPESFPCLHDKVLAAAADAAIGLSSNQKKKQGTAPGVLSGIVKGFKGGKVIHNVDLSASAKSNFAHLEDIFLRSPFPDPSPTATDNQEVVELNIDEIEIDDEPLPVASTSSRQVKNHKKEKGTERERLFQGTTADIEPRMRTREEIIAKYRKTGDASSVAAHARDKLVERQEKLEPLCKREREREQGKTSGRGTLRDCPGAHLTWIELPYTLELVSAPKSCKVEQKTLHHWQMSLSRQWKGENGIRYESGLAYSAWAYGSWYSVICSVLGSRGDSLGYLMIYVPVDHEKSTPGCCTDQPAADPCNWMCFRYIMLLECHATGTLG</sequence>
<dbReference type="EMBL" id="QGNW01001714">
    <property type="protein sequence ID" value="RVW32462.1"/>
    <property type="molecule type" value="Genomic_DNA"/>
</dbReference>